<reference evidence="7 8" key="1">
    <citation type="submission" date="2020-07" db="EMBL/GenBank/DDBJ databases">
        <title>Sequencing the genomes of 1000 actinobacteria strains.</title>
        <authorList>
            <person name="Klenk H.-P."/>
        </authorList>
    </citation>
    <scope>NUCLEOTIDE SEQUENCE [LARGE SCALE GENOMIC DNA]</scope>
    <source>
        <strain evidence="7 8">DSM 22083</strain>
    </source>
</reference>
<evidence type="ECO:0000256" key="5">
    <source>
        <dbReference type="RuleBase" id="RU003476"/>
    </source>
</evidence>
<comment type="similarity">
    <text evidence="2 5">Belongs to the Nudix hydrolase family.</text>
</comment>
<gene>
    <name evidence="7" type="ORF">BKA15_000007</name>
</gene>
<evidence type="ECO:0000313" key="7">
    <source>
        <dbReference type="EMBL" id="NYE68678.1"/>
    </source>
</evidence>
<keyword evidence="3 5" id="KW-0378">Hydrolase</keyword>
<dbReference type="PROSITE" id="PS00893">
    <property type="entry name" value="NUDIX_BOX"/>
    <property type="match status" value="1"/>
</dbReference>
<dbReference type="SUPFAM" id="SSF55811">
    <property type="entry name" value="Nudix"/>
    <property type="match status" value="1"/>
</dbReference>
<protein>
    <submittedName>
        <fullName evidence="7">8-oxo-dGTP pyrophosphatase MutT (NUDIX family)</fullName>
    </submittedName>
</protein>
<evidence type="ECO:0000256" key="3">
    <source>
        <dbReference type="ARBA" id="ARBA00022801"/>
    </source>
</evidence>
<evidence type="ECO:0000256" key="4">
    <source>
        <dbReference type="ARBA" id="ARBA00022842"/>
    </source>
</evidence>
<dbReference type="Proteomes" id="UP000569914">
    <property type="component" value="Unassembled WGS sequence"/>
</dbReference>
<dbReference type="GO" id="GO:0016787">
    <property type="term" value="F:hydrolase activity"/>
    <property type="evidence" value="ECO:0007669"/>
    <property type="project" value="UniProtKB-KW"/>
</dbReference>
<evidence type="ECO:0000313" key="8">
    <source>
        <dbReference type="Proteomes" id="UP000569914"/>
    </source>
</evidence>
<dbReference type="PANTHER" id="PTHR43046">
    <property type="entry name" value="GDP-MANNOSE MANNOSYL HYDROLASE"/>
    <property type="match status" value="1"/>
</dbReference>
<sequence length="167" mass="18486">MPTIEPPPGHWSLKLPRKREASGALFFDEHARVLIVDPTYVEGWDYPGGIVEPGEAPYAAACREIREELGLTKQLGQLIAVDWEPRTTNIPIEGLTTVFDGGVLSPEEIASILLPPNELKAYNWCRVDQLDERLPAPYARRIRAAVDARAEGRVAYLENGFPVPAGE</sequence>
<dbReference type="InterPro" id="IPR000086">
    <property type="entry name" value="NUDIX_hydrolase_dom"/>
</dbReference>
<dbReference type="Pfam" id="PF00293">
    <property type="entry name" value="NUDIX"/>
    <property type="match status" value="1"/>
</dbReference>
<keyword evidence="8" id="KW-1185">Reference proteome</keyword>
<accession>A0A7Y9I1X1</accession>
<dbReference type="AlphaFoldDB" id="A0A7Y9I1X1"/>
<evidence type="ECO:0000256" key="2">
    <source>
        <dbReference type="ARBA" id="ARBA00005582"/>
    </source>
</evidence>
<feature type="domain" description="Nudix hydrolase" evidence="6">
    <location>
        <begin position="17"/>
        <end position="148"/>
    </location>
</feature>
<dbReference type="InterPro" id="IPR015797">
    <property type="entry name" value="NUDIX_hydrolase-like_dom_sf"/>
</dbReference>
<keyword evidence="4" id="KW-0460">Magnesium</keyword>
<dbReference type="PANTHER" id="PTHR43046:SF12">
    <property type="entry name" value="GDP-MANNOSE MANNOSYL HYDROLASE"/>
    <property type="match status" value="1"/>
</dbReference>
<dbReference type="PRINTS" id="PR00502">
    <property type="entry name" value="NUDIXFAMILY"/>
</dbReference>
<dbReference type="CDD" id="cd18876">
    <property type="entry name" value="NUDIX_Hydrolase"/>
    <property type="match status" value="1"/>
</dbReference>
<name>A0A7Y9I1X1_9ACTN</name>
<proteinExistence type="inferred from homology"/>
<evidence type="ECO:0000259" key="6">
    <source>
        <dbReference type="PROSITE" id="PS51462"/>
    </source>
</evidence>
<organism evidence="7 8">
    <name type="scientific">Microlunatus parietis</name>
    <dbReference type="NCBI Taxonomy" id="682979"/>
    <lineage>
        <taxon>Bacteria</taxon>
        <taxon>Bacillati</taxon>
        <taxon>Actinomycetota</taxon>
        <taxon>Actinomycetes</taxon>
        <taxon>Propionibacteriales</taxon>
        <taxon>Propionibacteriaceae</taxon>
        <taxon>Microlunatus</taxon>
    </lineage>
</organism>
<evidence type="ECO:0000256" key="1">
    <source>
        <dbReference type="ARBA" id="ARBA00001946"/>
    </source>
</evidence>
<dbReference type="PROSITE" id="PS51462">
    <property type="entry name" value="NUDIX"/>
    <property type="match status" value="1"/>
</dbReference>
<dbReference type="EMBL" id="JACCBU010000001">
    <property type="protein sequence ID" value="NYE68678.1"/>
    <property type="molecule type" value="Genomic_DNA"/>
</dbReference>
<dbReference type="Gene3D" id="3.90.79.10">
    <property type="entry name" value="Nucleoside Triphosphate Pyrophosphohydrolase"/>
    <property type="match status" value="1"/>
</dbReference>
<comment type="cofactor">
    <cofactor evidence="1">
        <name>Mg(2+)</name>
        <dbReference type="ChEBI" id="CHEBI:18420"/>
    </cofactor>
</comment>
<comment type="caution">
    <text evidence="7">The sequence shown here is derived from an EMBL/GenBank/DDBJ whole genome shotgun (WGS) entry which is preliminary data.</text>
</comment>
<dbReference type="RefSeq" id="WP_179747570.1">
    <property type="nucleotide sequence ID" value="NZ_JACCBU010000001.1"/>
</dbReference>
<dbReference type="InterPro" id="IPR020084">
    <property type="entry name" value="NUDIX_hydrolase_CS"/>
</dbReference>
<dbReference type="InterPro" id="IPR020476">
    <property type="entry name" value="Nudix_hydrolase"/>
</dbReference>